<reference evidence="3" key="1">
    <citation type="submission" date="2016-06" db="UniProtKB">
        <authorList>
            <consortium name="WormBaseParasite"/>
        </authorList>
    </citation>
    <scope>IDENTIFICATION</scope>
</reference>
<organism evidence="3">
    <name type="scientific">Soboliphyme baturini</name>
    <dbReference type="NCBI Taxonomy" id="241478"/>
    <lineage>
        <taxon>Eukaryota</taxon>
        <taxon>Metazoa</taxon>
        <taxon>Ecdysozoa</taxon>
        <taxon>Nematoda</taxon>
        <taxon>Enoplea</taxon>
        <taxon>Dorylaimia</taxon>
        <taxon>Dioctophymatida</taxon>
        <taxon>Dioctophymatoidea</taxon>
        <taxon>Soboliphymatidae</taxon>
        <taxon>Soboliphyme</taxon>
    </lineage>
</organism>
<evidence type="ECO:0000313" key="2">
    <source>
        <dbReference type="Proteomes" id="UP000270296"/>
    </source>
</evidence>
<evidence type="ECO:0000313" key="3">
    <source>
        <dbReference type="WBParaSite" id="SBAD_0000130201-mRNA-1"/>
    </source>
</evidence>
<name>A0A183ICA8_9BILA</name>
<dbReference type="EMBL" id="UZAM01006762">
    <property type="protein sequence ID" value="VDO93728.1"/>
    <property type="molecule type" value="Genomic_DNA"/>
</dbReference>
<sequence length="123" mass="13192">MVNDSKATRIVVTAGGATRNRSRSTLDIVNARFGQNWVASHLLEALATRLITITTGVQFRPPSSTNLVLTKVVTNTVNSPLSSLIDLRIITINQLCHCGAHGSLVDETVSDGRPVGRQNTVIT</sequence>
<proteinExistence type="predicted"/>
<protein>
    <submittedName>
        <fullName evidence="3">AA_kinase domain-containing protein</fullName>
    </submittedName>
</protein>
<accession>A0A183ICA8</accession>
<dbReference type="Proteomes" id="UP000270296">
    <property type="component" value="Unassembled WGS sequence"/>
</dbReference>
<keyword evidence="2" id="KW-1185">Reference proteome</keyword>
<dbReference type="WBParaSite" id="SBAD_0000130201-mRNA-1">
    <property type="protein sequence ID" value="SBAD_0000130201-mRNA-1"/>
    <property type="gene ID" value="SBAD_0000130201"/>
</dbReference>
<dbReference type="AlphaFoldDB" id="A0A183ICA8"/>
<gene>
    <name evidence="1" type="ORF">SBAD_LOCUS1252</name>
</gene>
<reference evidence="1 2" key="2">
    <citation type="submission" date="2018-11" db="EMBL/GenBank/DDBJ databases">
        <authorList>
            <consortium name="Pathogen Informatics"/>
        </authorList>
    </citation>
    <scope>NUCLEOTIDE SEQUENCE [LARGE SCALE GENOMIC DNA]</scope>
</reference>
<evidence type="ECO:0000313" key="1">
    <source>
        <dbReference type="EMBL" id="VDO93728.1"/>
    </source>
</evidence>